<organism evidence="1 2">
    <name type="scientific">Ornithinimicrobium cryptoxanthini</name>
    <dbReference type="NCBI Taxonomy" id="2934161"/>
    <lineage>
        <taxon>Bacteria</taxon>
        <taxon>Bacillati</taxon>
        <taxon>Actinomycetota</taxon>
        <taxon>Actinomycetes</taxon>
        <taxon>Micrococcales</taxon>
        <taxon>Ornithinimicrobiaceae</taxon>
        <taxon>Ornithinimicrobium</taxon>
    </lineage>
</organism>
<evidence type="ECO:0000313" key="2">
    <source>
        <dbReference type="Proteomes" id="UP001056535"/>
    </source>
</evidence>
<proteinExistence type="predicted"/>
<name>A0ABY4YKT4_9MICO</name>
<gene>
    <name evidence="1" type="ORF">NF557_05180</name>
</gene>
<evidence type="ECO:0000313" key="1">
    <source>
        <dbReference type="EMBL" id="USQ77309.1"/>
    </source>
</evidence>
<protein>
    <submittedName>
        <fullName evidence="1">Uncharacterized protein</fullName>
    </submittedName>
</protein>
<sequence>MRSRSIIAVQEWPHESRRAAELVVQEYGEPDEVSVTELTWHHVGPWKRVVATEWFENHAFPVPHVDCIECVIDYAVPVEKMTELAQFDGSIRVDRTAGELSVRCRSIASDTLKLNLVHDIVTGQRTWQAARDYHVTEVLDATRGEPTPYRDQLLVPPQVDTKDPGEQILSEAELRTIADSDESLFAPRALARQSAPRHP</sequence>
<dbReference type="EMBL" id="CP099490">
    <property type="protein sequence ID" value="USQ77309.1"/>
    <property type="molecule type" value="Genomic_DNA"/>
</dbReference>
<dbReference type="Proteomes" id="UP001056535">
    <property type="component" value="Chromosome"/>
</dbReference>
<reference evidence="1" key="1">
    <citation type="submission" date="2022-06" db="EMBL/GenBank/DDBJ databases">
        <title>Ornithinimicrobium JY.X270.</title>
        <authorList>
            <person name="Huang Y."/>
        </authorList>
    </citation>
    <scope>NUCLEOTIDE SEQUENCE</scope>
    <source>
        <strain evidence="1">JY.X270</strain>
    </source>
</reference>
<keyword evidence="2" id="KW-1185">Reference proteome</keyword>
<dbReference type="RefSeq" id="WP_252622303.1">
    <property type="nucleotide sequence ID" value="NZ_CP099490.1"/>
</dbReference>
<accession>A0ABY4YKT4</accession>